<protein>
    <submittedName>
        <fullName evidence="2">Uncharacterized protein</fullName>
    </submittedName>
</protein>
<dbReference type="EMBL" id="LLXL01000448">
    <property type="protein sequence ID" value="PKK72269.1"/>
    <property type="molecule type" value="Genomic_DNA"/>
</dbReference>
<feature type="region of interest" description="Disordered" evidence="1">
    <location>
        <begin position="129"/>
        <end position="194"/>
    </location>
</feature>
<dbReference type="Proteomes" id="UP000233469">
    <property type="component" value="Unassembled WGS sequence"/>
</dbReference>
<name>A0A2N1NEH9_9GLOM</name>
<reference evidence="2 3" key="2">
    <citation type="submission" date="2017-10" db="EMBL/GenBank/DDBJ databases">
        <title>Extensive intraspecific genome diversity in a model arbuscular mycorrhizal fungus.</title>
        <authorList>
            <person name="Chen E.C.H."/>
            <person name="Morin E."/>
            <person name="Baudet D."/>
            <person name="Noel J."/>
            <person name="Ndikumana S."/>
            <person name="Charron P."/>
            <person name="St-Onge C."/>
            <person name="Giorgi J."/>
            <person name="Grigoriev I.V."/>
            <person name="Roux C."/>
            <person name="Martin F.M."/>
            <person name="Corradi N."/>
        </authorList>
    </citation>
    <scope>NUCLEOTIDE SEQUENCE [LARGE SCALE GENOMIC DNA]</scope>
    <source>
        <strain evidence="2 3">C2</strain>
    </source>
</reference>
<feature type="compositionally biased region" description="Basic and acidic residues" evidence="1">
    <location>
        <begin position="177"/>
        <end position="190"/>
    </location>
</feature>
<dbReference type="VEuPathDB" id="FungiDB:FUN_022176"/>
<evidence type="ECO:0000313" key="3">
    <source>
        <dbReference type="Proteomes" id="UP000233469"/>
    </source>
</evidence>
<sequence>MYRIAQLASKIPKTECIRKFSSNSTTNVAEVKPIRDFIKSEDFKAFTRVTGVAAFTTGVIFGNSAMINHSVAPIEKKIDGLSKEVNEVKNEVNEVKNEVNEVKNEVKKVKNEVNEVKNEINEVKNEVNKVKNEHFRHDYKKRKHKKKTQSKSRPQLRRLQQYTNEQIAKDTYASDENSDHPQIKQRKTEDTTELTEDILPSHPLSSENAILLKYQIDHVINRSNNPQTPEVTKTFINVTKTERHTNKLQELIRMVKT</sequence>
<comment type="caution">
    <text evidence="2">The sequence shown here is derived from an EMBL/GenBank/DDBJ whole genome shotgun (WGS) entry which is preliminary data.</text>
</comment>
<dbReference type="Gene3D" id="6.10.250.3110">
    <property type="match status" value="1"/>
</dbReference>
<dbReference type="VEuPathDB" id="FungiDB:RhiirA1_499584"/>
<organism evidence="2 3">
    <name type="scientific">Rhizophagus irregularis</name>
    <dbReference type="NCBI Taxonomy" id="588596"/>
    <lineage>
        <taxon>Eukaryota</taxon>
        <taxon>Fungi</taxon>
        <taxon>Fungi incertae sedis</taxon>
        <taxon>Mucoromycota</taxon>
        <taxon>Glomeromycotina</taxon>
        <taxon>Glomeromycetes</taxon>
        <taxon>Glomerales</taxon>
        <taxon>Glomeraceae</taxon>
        <taxon>Rhizophagus</taxon>
    </lineage>
</organism>
<dbReference type="VEuPathDB" id="FungiDB:RhiirFUN_025861"/>
<reference evidence="2 3" key="1">
    <citation type="submission" date="2016-04" db="EMBL/GenBank/DDBJ databases">
        <title>Genome analyses suggest a sexual origin of heterokaryosis in a supposedly ancient asexual fungus.</title>
        <authorList>
            <person name="Ropars J."/>
            <person name="Sedzielewska K."/>
            <person name="Noel J."/>
            <person name="Charron P."/>
            <person name="Farinelli L."/>
            <person name="Marton T."/>
            <person name="Kruger M."/>
            <person name="Pelin A."/>
            <person name="Brachmann A."/>
            <person name="Corradi N."/>
        </authorList>
    </citation>
    <scope>NUCLEOTIDE SEQUENCE [LARGE SCALE GENOMIC DNA]</scope>
    <source>
        <strain evidence="2 3">C2</strain>
    </source>
</reference>
<evidence type="ECO:0000256" key="1">
    <source>
        <dbReference type="SAM" id="MobiDB-lite"/>
    </source>
</evidence>
<gene>
    <name evidence="2" type="ORF">RhiirC2_848540</name>
</gene>
<accession>A0A2N1NEH9</accession>
<dbReference type="VEuPathDB" id="FungiDB:FUN_022175"/>
<feature type="compositionally biased region" description="Basic residues" evidence="1">
    <location>
        <begin position="137"/>
        <end position="156"/>
    </location>
</feature>
<dbReference type="AlphaFoldDB" id="A0A2N1NEH9"/>
<evidence type="ECO:0000313" key="2">
    <source>
        <dbReference type="EMBL" id="PKK72269.1"/>
    </source>
</evidence>
<proteinExistence type="predicted"/>